<dbReference type="Proteomes" id="UP000800093">
    <property type="component" value="Unassembled WGS sequence"/>
</dbReference>
<evidence type="ECO:0000313" key="2">
    <source>
        <dbReference type="Proteomes" id="UP000800093"/>
    </source>
</evidence>
<reference evidence="2" key="1">
    <citation type="journal article" date="2020" name="Stud. Mycol.">
        <title>101 Dothideomycetes genomes: A test case for predicting lifestyles and emergence of pathogens.</title>
        <authorList>
            <person name="Haridas S."/>
            <person name="Albert R."/>
            <person name="Binder M."/>
            <person name="Bloem J."/>
            <person name="LaButti K."/>
            <person name="Salamov A."/>
            <person name="Andreopoulos B."/>
            <person name="Baker S."/>
            <person name="Barry K."/>
            <person name="Bills G."/>
            <person name="Bluhm B."/>
            <person name="Cannon C."/>
            <person name="Castanera R."/>
            <person name="Culley D."/>
            <person name="Daum C."/>
            <person name="Ezra D."/>
            <person name="Gonzalez J."/>
            <person name="Henrissat B."/>
            <person name="Kuo A."/>
            <person name="Liang C."/>
            <person name="Lipzen A."/>
            <person name="Lutzoni F."/>
            <person name="Magnuson J."/>
            <person name="Mondo S."/>
            <person name="Nolan M."/>
            <person name="Ohm R."/>
            <person name="Pangilinan J."/>
            <person name="Park H.-J."/>
            <person name="Ramirez L."/>
            <person name="Alfaro M."/>
            <person name="Sun H."/>
            <person name="Tritt A."/>
            <person name="Yoshinaga Y."/>
            <person name="Zwiers L.-H."/>
            <person name="Turgeon B."/>
            <person name="Goodwin S."/>
            <person name="Spatafora J."/>
            <person name="Crous P."/>
            <person name="Grigoriev I."/>
        </authorList>
    </citation>
    <scope>NUCLEOTIDE SEQUENCE [LARGE SCALE GENOMIC DNA]</scope>
    <source>
        <strain evidence="2">CBS 304.66</strain>
    </source>
</reference>
<sequence>MMAGSSTTEKREEVVSANEWDIGSRRAEVGRDGCTAQQMTGNIGLWPRSLPALRHPSFTDTASLFPALEEMRNDASPRATSDELLKHAPRMSLISPAQCLLLGAVRSRPVPITPCRQHTDVARKRQKRTRTGQVSPGACRVCKTAKVRRPRELQHSVLLVFGKTAAISFAGGDIKVNSRTSRSTPPRLQRRTARPHLEMGHQVVIGGRLSPRRIGSWAHHAAGL</sequence>
<dbReference type="EMBL" id="ML986626">
    <property type="protein sequence ID" value="KAF2263393.1"/>
    <property type="molecule type" value="Genomic_DNA"/>
</dbReference>
<dbReference type="AlphaFoldDB" id="A0A9P4K788"/>
<gene>
    <name evidence="1" type="ORF">CC78DRAFT_581481</name>
</gene>
<name>A0A9P4K788_9PLEO</name>
<accession>A0A9P4K788</accession>
<protein>
    <submittedName>
        <fullName evidence="1">Uncharacterized protein</fullName>
    </submittedName>
</protein>
<evidence type="ECO:0000313" key="1">
    <source>
        <dbReference type="EMBL" id="KAF2263393.1"/>
    </source>
</evidence>
<proteinExistence type="predicted"/>
<organism evidence="1 2">
    <name type="scientific">Lojkania enalia</name>
    <dbReference type="NCBI Taxonomy" id="147567"/>
    <lineage>
        <taxon>Eukaryota</taxon>
        <taxon>Fungi</taxon>
        <taxon>Dikarya</taxon>
        <taxon>Ascomycota</taxon>
        <taxon>Pezizomycotina</taxon>
        <taxon>Dothideomycetes</taxon>
        <taxon>Pleosporomycetidae</taxon>
        <taxon>Pleosporales</taxon>
        <taxon>Pleosporales incertae sedis</taxon>
        <taxon>Lojkania</taxon>
    </lineage>
</organism>
<keyword evidence="2" id="KW-1185">Reference proteome</keyword>
<comment type="caution">
    <text evidence="1">The sequence shown here is derived from an EMBL/GenBank/DDBJ whole genome shotgun (WGS) entry which is preliminary data.</text>
</comment>